<dbReference type="AlphaFoldDB" id="A0A1G9WER3"/>
<dbReference type="EMBL" id="FNHL01000003">
    <property type="protein sequence ID" value="SDM82721.1"/>
    <property type="molecule type" value="Genomic_DNA"/>
</dbReference>
<dbReference type="InterPro" id="IPR008030">
    <property type="entry name" value="NmrA-like"/>
</dbReference>
<gene>
    <name evidence="4" type="ORF">SAMN04487949_2722</name>
</gene>
<evidence type="ECO:0000313" key="5">
    <source>
        <dbReference type="Proteomes" id="UP000199451"/>
    </source>
</evidence>
<dbReference type="SUPFAM" id="SSF51735">
    <property type="entry name" value="NAD(P)-binding Rossmann-fold domains"/>
    <property type="match status" value="1"/>
</dbReference>
<dbReference type="InterPro" id="IPR044256">
    <property type="entry name" value="HCF244-like"/>
</dbReference>
<name>A0A1G9WER3_9EURY</name>
<proteinExistence type="predicted"/>
<dbReference type="GO" id="GO:0009523">
    <property type="term" value="C:photosystem II"/>
    <property type="evidence" value="ECO:0007669"/>
    <property type="project" value="UniProtKB-KW"/>
</dbReference>
<feature type="domain" description="NmrA-like" evidence="3">
    <location>
        <begin position="2"/>
        <end position="291"/>
    </location>
</feature>
<dbReference type="Gene3D" id="3.40.50.720">
    <property type="entry name" value="NAD(P)-binding Rossmann-like Domain"/>
    <property type="match status" value="1"/>
</dbReference>
<organism evidence="4 5">
    <name type="scientific">Halogranum gelatinilyticum</name>
    <dbReference type="NCBI Taxonomy" id="660521"/>
    <lineage>
        <taxon>Archaea</taxon>
        <taxon>Methanobacteriati</taxon>
        <taxon>Methanobacteriota</taxon>
        <taxon>Stenosarchaea group</taxon>
        <taxon>Halobacteria</taxon>
        <taxon>Halobacteriales</taxon>
        <taxon>Haloferacaceae</taxon>
    </lineage>
</organism>
<dbReference type="STRING" id="660521.SAMN04487949_2722"/>
<sequence>MILVVGATGQVGTAVVRRLVARDETVRALVRPTADHETLTRLGVDLAFGDLRDEASVRAACEGVDVVVATASAAVPRRGDDLAAVEDAGYRNLFDACEAAGVEQVVYLSVPESPVEGRAATTRYKRRNEVRLLDSGLTYTVVRAAPFMDTWFAAIGSSIPLRGAEHATLDRPFWGTRLTRRLTGTLVENRGLALVPGAADRRHAFVSVDDVAAFLVACIGHADAENAVLDFGGPEAVSWREVVETYEEVLGRDVRAVYVPTVVLAALQRTVGLVLPTAGNLLGMARFVAASDTDADPETTDAIVSVPRTSVEQFLRERAELPDYDEMHIKRDPAVGTGAA</sequence>
<dbReference type="PANTHER" id="PTHR47128:SF2">
    <property type="entry name" value="PROTEIN HIGH CHLOROPHYLL FLUORESCENCE PHENOTYPE 244, CHLOROPLASTIC"/>
    <property type="match status" value="1"/>
</dbReference>
<reference evidence="5" key="1">
    <citation type="submission" date="2016-10" db="EMBL/GenBank/DDBJ databases">
        <authorList>
            <person name="Varghese N."/>
            <person name="Submissions S."/>
        </authorList>
    </citation>
    <scope>NUCLEOTIDE SEQUENCE [LARGE SCALE GENOMIC DNA]</scope>
    <source>
        <strain evidence="5">CGMCC 1.10119</strain>
    </source>
</reference>
<evidence type="ECO:0000256" key="1">
    <source>
        <dbReference type="ARBA" id="ARBA00022531"/>
    </source>
</evidence>
<evidence type="ECO:0000256" key="2">
    <source>
        <dbReference type="ARBA" id="ARBA00023276"/>
    </source>
</evidence>
<keyword evidence="2" id="KW-0604">Photosystem II</keyword>
<dbReference type="InterPro" id="IPR036291">
    <property type="entry name" value="NAD(P)-bd_dom_sf"/>
</dbReference>
<evidence type="ECO:0000313" key="4">
    <source>
        <dbReference type="EMBL" id="SDM82721.1"/>
    </source>
</evidence>
<dbReference type="PANTHER" id="PTHR47128">
    <property type="match status" value="1"/>
</dbReference>
<dbReference type="GO" id="GO:0015979">
    <property type="term" value="P:photosynthesis"/>
    <property type="evidence" value="ECO:0007669"/>
    <property type="project" value="UniProtKB-KW"/>
</dbReference>
<dbReference type="RefSeq" id="WP_170830637.1">
    <property type="nucleotide sequence ID" value="NZ_FNHL01000003.1"/>
</dbReference>
<protein>
    <submittedName>
        <fullName evidence="4">Nucleoside-diphosphate-sugar epimerase</fullName>
    </submittedName>
</protein>
<dbReference type="Pfam" id="PF05368">
    <property type="entry name" value="NmrA"/>
    <property type="match status" value="1"/>
</dbReference>
<evidence type="ECO:0000259" key="3">
    <source>
        <dbReference type="Pfam" id="PF05368"/>
    </source>
</evidence>
<keyword evidence="5" id="KW-1185">Reference proteome</keyword>
<keyword evidence="1" id="KW-0602">Photosynthesis</keyword>
<accession>A0A1G9WER3</accession>
<dbReference type="Proteomes" id="UP000199451">
    <property type="component" value="Unassembled WGS sequence"/>
</dbReference>
<dbReference type="OrthoDB" id="206077at2157"/>